<dbReference type="Pfam" id="PF05199">
    <property type="entry name" value="GMC_oxred_C"/>
    <property type="match status" value="1"/>
</dbReference>
<dbReference type="InterPro" id="IPR007867">
    <property type="entry name" value="GMC_OxRtase_C"/>
</dbReference>
<dbReference type="GO" id="GO:0004769">
    <property type="term" value="F:steroid Delta-isomerase activity"/>
    <property type="evidence" value="ECO:0007669"/>
    <property type="project" value="UniProtKB-EC"/>
</dbReference>
<accession>A0A1H3BFM1</accession>
<keyword evidence="5" id="KW-0274">FAD</keyword>
<dbReference type="EC" id="5.3.3.1" evidence="11"/>
<comment type="cofactor">
    <cofactor evidence="1">
        <name>FAD</name>
        <dbReference type="ChEBI" id="CHEBI:57692"/>
    </cofactor>
</comment>
<evidence type="ECO:0000256" key="5">
    <source>
        <dbReference type="ARBA" id="ARBA00022827"/>
    </source>
</evidence>
<evidence type="ECO:0000256" key="9">
    <source>
        <dbReference type="ARBA" id="ARBA00023221"/>
    </source>
</evidence>
<dbReference type="PROSITE" id="PS51379">
    <property type="entry name" value="4FE4S_FER_2"/>
    <property type="match status" value="1"/>
</dbReference>
<dbReference type="PANTHER" id="PTHR47470">
    <property type="entry name" value="CHOLESTEROL OXIDASE"/>
    <property type="match status" value="1"/>
</dbReference>
<organism evidence="17 18">
    <name type="scientific">Marinobacter mobilis</name>
    <dbReference type="NCBI Taxonomy" id="488533"/>
    <lineage>
        <taxon>Bacteria</taxon>
        <taxon>Pseudomonadati</taxon>
        <taxon>Pseudomonadota</taxon>
        <taxon>Gammaproteobacteria</taxon>
        <taxon>Pseudomonadales</taxon>
        <taxon>Marinobacteraceae</taxon>
        <taxon>Marinobacter</taxon>
    </lineage>
</organism>
<dbReference type="GO" id="GO:0050660">
    <property type="term" value="F:flavin adenine dinucleotide binding"/>
    <property type="evidence" value="ECO:0007669"/>
    <property type="project" value="InterPro"/>
</dbReference>
<dbReference type="OrthoDB" id="9787779at2"/>
<dbReference type="InterPro" id="IPR052542">
    <property type="entry name" value="Cholesterol_Oxidase"/>
</dbReference>
<gene>
    <name evidence="17" type="ORF">SAMN04487960_10913</name>
</gene>
<dbReference type="Pfam" id="PF00732">
    <property type="entry name" value="GMC_oxred_N"/>
    <property type="match status" value="1"/>
</dbReference>
<dbReference type="GO" id="GO:0008203">
    <property type="term" value="P:cholesterol metabolic process"/>
    <property type="evidence" value="ECO:0007669"/>
    <property type="project" value="UniProtKB-KW"/>
</dbReference>
<dbReference type="STRING" id="488533.SAMN04487960_10913"/>
<evidence type="ECO:0000256" key="1">
    <source>
        <dbReference type="ARBA" id="ARBA00001974"/>
    </source>
</evidence>
<keyword evidence="10" id="KW-0413">Isomerase</keyword>
<evidence type="ECO:0000256" key="13">
    <source>
        <dbReference type="ARBA" id="ARBA00049723"/>
    </source>
</evidence>
<evidence type="ECO:0000259" key="16">
    <source>
        <dbReference type="PROSITE" id="PS51379"/>
    </source>
</evidence>
<dbReference type="SUPFAM" id="SSF51905">
    <property type="entry name" value="FAD/NAD(P)-binding domain"/>
    <property type="match status" value="1"/>
</dbReference>
<evidence type="ECO:0000256" key="10">
    <source>
        <dbReference type="ARBA" id="ARBA00023235"/>
    </source>
</evidence>
<dbReference type="Gene3D" id="3.50.50.60">
    <property type="entry name" value="FAD/NAD(P)-binding domain"/>
    <property type="match status" value="3"/>
</dbReference>
<feature type="domain" description="4Fe-4S ferredoxin-type" evidence="16">
    <location>
        <begin position="177"/>
        <end position="211"/>
    </location>
</feature>
<comment type="similarity">
    <text evidence="2">Belongs to the GMC oxidoreductase family.</text>
</comment>
<evidence type="ECO:0000256" key="6">
    <source>
        <dbReference type="ARBA" id="ARBA00023002"/>
    </source>
</evidence>
<comment type="pathway">
    <text evidence="12">Steroid metabolism; cholesterol degradation.</text>
</comment>
<evidence type="ECO:0000256" key="8">
    <source>
        <dbReference type="ARBA" id="ARBA00023166"/>
    </source>
</evidence>
<dbReference type="RefSeq" id="WP_091815784.1">
    <property type="nucleotide sequence ID" value="NZ_FNNE01000009.1"/>
</dbReference>
<evidence type="ECO:0000256" key="7">
    <source>
        <dbReference type="ARBA" id="ARBA00023098"/>
    </source>
</evidence>
<dbReference type="EC" id="1.1.3.6" evidence="13"/>
<proteinExistence type="inferred from homology"/>
<keyword evidence="4" id="KW-0285">Flavoprotein</keyword>
<dbReference type="EMBL" id="FNNE01000009">
    <property type="protein sequence ID" value="SDX40733.1"/>
    <property type="molecule type" value="Genomic_DNA"/>
</dbReference>
<dbReference type="PANTHER" id="PTHR47470:SF1">
    <property type="entry name" value="FAD-DEPENDENT OXIDOREDUCTASE 2 FAD BINDING DOMAIN-CONTAINING PROTEIN"/>
    <property type="match status" value="1"/>
</dbReference>
<evidence type="ECO:0000313" key="17">
    <source>
        <dbReference type="EMBL" id="SDX40733.1"/>
    </source>
</evidence>
<evidence type="ECO:0000256" key="4">
    <source>
        <dbReference type="ARBA" id="ARBA00022630"/>
    </source>
</evidence>
<keyword evidence="9" id="KW-0753">Steroid metabolism</keyword>
<evidence type="ECO:0000256" key="2">
    <source>
        <dbReference type="ARBA" id="ARBA00010790"/>
    </source>
</evidence>
<keyword evidence="8" id="KW-1207">Sterol metabolism</keyword>
<dbReference type="InterPro" id="IPR036188">
    <property type="entry name" value="FAD/NAD-bd_sf"/>
</dbReference>
<keyword evidence="3" id="KW-0153">Cholesterol metabolism</keyword>
<sequence>MTQYDFDYLIIGSGFGGSVSAHRLAEKGYSVAVMEMGKRWQAEDFPDSNWNASRFYWRPKIGLKGFFNLRPFRHVMIICGNAVGGGSITYANTLLVPPDSIWNDGSWAGLSDWHTEMPAHFAEAERMLGVTENKLFGPADNLLKEMAELHGVGDTYKPTRVATFFPPDNEAAGKTYPDPYFDGQGPDRATCIGCGSCMTGCKHNAKNTLDKNYLYFAEKNGAKVFAETQVTDVRPLNGKADGTDGYEVTTERSTAWIRKQRRTFRARNVIFAASSLGTQELMFRLKQSGSLPNISDDLGNRIRTNAESILGVRFPGKEVDMSPGVAIGSSIHIDEHTHIEATRYGNGHDLNSTLTALMVGGKGPMRILHWLWALVRHPLIFMRASNPVGWARQSLIFLVMQTIDSSLSMRLKRRWYWPFSKLLCTEGKPIPTNIPQANEFTKKMAKHFNGIPFTTTAEIFFNVPFTAHCMGGCAMADSAENGVIDARNRVFNYNNLYVVDGSMLGANLGVNPSLTITALAERAMSFIPAKDPSAGL</sequence>
<evidence type="ECO:0000256" key="11">
    <source>
        <dbReference type="ARBA" id="ARBA00038856"/>
    </source>
</evidence>
<dbReference type="AlphaFoldDB" id="A0A1H3BFM1"/>
<evidence type="ECO:0000256" key="14">
    <source>
        <dbReference type="ARBA" id="ARBA00049744"/>
    </source>
</evidence>
<keyword evidence="7" id="KW-0443">Lipid metabolism</keyword>
<dbReference type="Pfam" id="PF13450">
    <property type="entry name" value="NAD_binding_8"/>
    <property type="match status" value="1"/>
</dbReference>
<protein>
    <recommendedName>
        <fullName evidence="14">Cholesterol oxidase</fullName>
        <ecNumber evidence="13">1.1.3.6</ecNumber>
        <ecNumber evidence="11">5.3.3.1</ecNumber>
    </recommendedName>
    <alternativeName>
        <fullName evidence="15">Cholesterol isomerase</fullName>
    </alternativeName>
</protein>
<evidence type="ECO:0000256" key="3">
    <source>
        <dbReference type="ARBA" id="ARBA00022548"/>
    </source>
</evidence>
<dbReference type="Proteomes" id="UP000199675">
    <property type="component" value="Unassembled WGS sequence"/>
</dbReference>
<name>A0A1H3BFM1_9GAMM</name>
<evidence type="ECO:0000313" key="18">
    <source>
        <dbReference type="Proteomes" id="UP000199675"/>
    </source>
</evidence>
<keyword evidence="18" id="KW-1185">Reference proteome</keyword>
<keyword evidence="6" id="KW-0560">Oxidoreductase</keyword>
<reference evidence="17 18" key="1">
    <citation type="submission" date="2016-10" db="EMBL/GenBank/DDBJ databases">
        <authorList>
            <person name="de Groot N.N."/>
        </authorList>
    </citation>
    <scope>NUCLEOTIDE SEQUENCE [LARGE SCALE GENOMIC DNA]</scope>
    <source>
        <strain evidence="17 18">CGMCC 1.7059</strain>
    </source>
</reference>
<dbReference type="InterPro" id="IPR017896">
    <property type="entry name" value="4Fe4S_Fe-S-bd"/>
</dbReference>
<evidence type="ECO:0000256" key="12">
    <source>
        <dbReference type="ARBA" id="ARBA00049645"/>
    </source>
</evidence>
<dbReference type="GO" id="GO:0016995">
    <property type="term" value="F:cholesterol oxidase activity"/>
    <property type="evidence" value="ECO:0007669"/>
    <property type="project" value="UniProtKB-EC"/>
</dbReference>
<evidence type="ECO:0000256" key="15">
    <source>
        <dbReference type="ARBA" id="ARBA00049778"/>
    </source>
</evidence>
<dbReference type="InterPro" id="IPR000172">
    <property type="entry name" value="GMC_OxRdtase_N"/>
</dbReference>